<name>A0ACB5RB89_9CLOT</name>
<accession>A0ACB5RB89</accession>
<reference evidence="1" key="1">
    <citation type="journal article" date="2025" name="Int. J. Syst. Evol. Microbiol.">
        <title>Inconstantimicrobium mannanitabidum sp. nov., a novel member of the family Clostridiaceae isolated from anoxic soil under the treatment of reductive soil disinfestation.</title>
        <authorList>
            <person name="Ueki A."/>
            <person name="Tonouchi A."/>
            <person name="Honma S."/>
            <person name="Kaku N."/>
            <person name="Ueki K."/>
        </authorList>
    </citation>
    <scope>NUCLEOTIDE SEQUENCE</scope>
    <source>
        <strain evidence="1">TW13</strain>
    </source>
</reference>
<dbReference type="EMBL" id="BROD01000001">
    <property type="protein sequence ID" value="GKX66304.1"/>
    <property type="molecule type" value="Genomic_DNA"/>
</dbReference>
<dbReference type="Proteomes" id="UP001058074">
    <property type="component" value="Unassembled WGS sequence"/>
</dbReference>
<proteinExistence type="predicted"/>
<keyword evidence="2" id="KW-1185">Reference proteome</keyword>
<keyword evidence="1" id="KW-0645">Protease</keyword>
<gene>
    <name evidence="1" type="ORF">rsdtw13_15620</name>
</gene>
<protein>
    <submittedName>
        <fullName evidence="1">Zinc metalloprotease</fullName>
    </submittedName>
</protein>
<sequence>MSVVNIILVVLAFSLLIIVHELGHFVLAKINGVKVLEFSLGMGPKIWGFKIKETEYNLKAFPIGGYVNMYGQDAPVDDPDSFSSKSPWRRITIVSAGVIMNFLLAIIIFVTVSMNFGFSENKLGDIQDNMPAKEAGLQKGDEIVRANGHKVFTSMDISVEINNSVNKPVKLDYLRNGVEYSVDVTPKKKDNAYMIGIIFANNTNPTFLDATKHSFKESATLITQTYRVLKNLFTGKADVTKEVGGPVTIVKMSNQAAQAGVWNLLYFTGYISIQLAIMNLLPFPALDGGWLIILLIEAITRKKVPDKVVQGINSIGFIALMALMVLVTIKDILYPIKF</sequence>
<organism evidence="1 2">
    <name type="scientific">Inconstantimicrobium mannanitabidum</name>
    <dbReference type="NCBI Taxonomy" id="1604901"/>
    <lineage>
        <taxon>Bacteria</taxon>
        <taxon>Bacillati</taxon>
        <taxon>Bacillota</taxon>
        <taxon>Clostridia</taxon>
        <taxon>Eubacteriales</taxon>
        <taxon>Clostridiaceae</taxon>
        <taxon>Inconstantimicrobium</taxon>
    </lineage>
</organism>
<keyword evidence="1" id="KW-0482">Metalloprotease</keyword>
<evidence type="ECO:0000313" key="2">
    <source>
        <dbReference type="Proteomes" id="UP001058074"/>
    </source>
</evidence>
<comment type="caution">
    <text evidence="1">The sequence shown here is derived from an EMBL/GenBank/DDBJ whole genome shotgun (WGS) entry which is preliminary data.</text>
</comment>
<keyword evidence="1" id="KW-0378">Hydrolase</keyword>
<evidence type="ECO:0000313" key="1">
    <source>
        <dbReference type="EMBL" id="GKX66304.1"/>
    </source>
</evidence>